<reference evidence="9" key="1">
    <citation type="submission" date="2025-08" db="UniProtKB">
        <authorList>
            <consortium name="Ensembl"/>
        </authorList>
    </citation>
    <scope>IDENTIFICATION</scope>
</reference>
<dbReference type="SUPFAM" id="SSF48371">
    <property type="entry name" value="ARM repeat"/>
    <property type="match status" value="1"/>
</dbReference>
<evidence type="ECO:0000256" key="1">
    <source>
        <dbReference type="ARBA" id="ARBA00004123"/>
    </source>
</evidence>
<keyword evidence="4" id="KW-0813">Transport</keyword>
<keyword evidence="10" id="KW-1185">Reference proteome</keyword>
<reference evidence="9" key="2">
    <citation type="submission" date="2025-09" db="UniProtKB">
        <authorList>
            <consortium name="Ensembl"/>
        </authorList>
    </citation>
    <scope>IDENTIFICATION</scope>
</reference>
<accession>A0A8C1AFX0</accession>
<organism evidence="9 10">
    <name type="scientific">Cyprinus carpio carpio</name>
    <dbReference type="NCBI Taxonomy" id="630221"/>
    <lineage>
        <taxon>Eukaryota</taxon>
        <taxon>Metazoa</taxon>
        <taxon>Chordata</taxon>
        <taxon>Craniata</taxon>
        <taxon>Vertebrata</taxon>
        <taxon>Euteleostomi</taxon>
        <taxon>Actinopterygii</taxon>
        <taxon>Neopterygii</taxon>
        <taxon>Teleostei</taxon>
        <taxon>Ostariophysi</taxon>
        <taxon>Cypriniformes</taxon>
        <taxon>Cyprinidae</taxon>
        <taxon>Cyprininae</taxon>
        <taxon>Cyprinus</taxon>
    </lineage>
</organism>
<evidence type="ECO:0000256" key="7">
    <source>
        <dbReference type="ARBA" id="ARBA00023242"/>
    </source>
</evidence>
<protein>
    <submittedName>
        <fullName evidence="9">Exportin 7</fullName>
    </submittedName>
</protein>
<keyword evidence="7" id="KW-0539">Nucleus</keyword>
<comment type="subcellular location">
    <subcellularLocation>
        <location evidence="2">Cytoplasm</location>
    </subcellularLocation>
    <subcellularLocation>
        <location evidence="1">Nucleus</location>
    </subcellularLocation>
</comment>
<dbReference type="PANTHER" id="PTHR12596:SF2">
    <property type="entry name" value="EXPORTIN-7 ISOFORM X1"/>
    <property type="match status" value="1"/>
</dbReference>
<dbReference type="Pfam" id="PF03810">
    <property type="entry name" value="IBN_N"/>
    <property type="match status" value="1"/>
</dbReference>
<evidence type="ECO:0000313" key="10">
    <source>
        <dbReference type="Proteomes" id="UP001108240"/>
    </source>
</evidence>
<dbReference type="InterPro" id="IPR011989">
    <property type="entry name" value="ARM-like"/>
</dbReference>
<proteinExistence type="inferred from homology"/>
<dbReference type="InterPro" id="IPR001494">
    <property type="entry name" value="Importin-beta_N"/>
</dbReference>
<dbReference type="PANTHER" id="PTHR12596">
    <property type="entry name" value="EXPORTIN 4,7-RELATED"/>
    <property type="match status" value="1"/>
</dbReference>
<dbReference type="Gene3D" id="1.25.10.10">
    <property type="entry name" value="Leucine-rich Repeat Variant"/>
    <property type="match status" value="2"/>
</dbReference>
<dbReference type="GO" id="GO:0031267">
    <property type="term" value="F:small GTPase binding"/>
    <property type="evidence" value="ECO:0007669"/>
    <property type="project" value="InterPro"/>
</dbReference>
<dbReference type="GO" id="GO:0005049">
    <property type="term" value="F:nuclear export signal receptor activity"/>
    <property type="evidence" value="ECO:0007669"/>
    <property type="project" value="InterPro"/>
</dbReference>
<dbReference type="GO" id="GO:0005737">
    <property type="term" value="C:cytoplasm"/>
    <property type="evidence" value="ECO:0007669"/>
    <property type="project" value="UniProtKB-SubCell"/>
</dbReference>
<dbReference type="Proteomes" id="UP001108240">
    <property type="component" value="Unplaced"/>
</dbReference>
<dbReference type="PROSITE" id="PS50166">
    <property type="entry name" value="IMPORTIN_B_NT"/>
    <property type="match status" value="1"/>
</dbReference>
<evidence type="ECO:0000259" key="8">
    <source>
        <dbReference type="PROSITE" id="PS50166"/>
    </source>
</evidence>
<evidence type="ECO:0000256" key="4">
    <source>
        <dbReference type="ARBA" id="ARBA00022448"/>
    </source>
</evidence>
<dbReference type="GeneTree" id="ENSGT00940000153139"/>
<dbReference type="SMART" id="SM00913">
    <property type="entry name" value="IBN_N"/>
    <property type="match status" value="1"/>
</dbReference>
<dbReference type="AlphaFoldDB" id="A0A8C1AFX0"/>
<dbReference type="GO" id="GO:0006611">
    <property type="term" value="P:protein export from nucleus"/>
    <property type="evidence" value="ECO:0007669"/>
    <property type="project" value="TreeGrafter"/>
</dbReference>
<feature type="domain" description="Importin N-terminal" evidence="8">
    <location>
        <begin position="29"/>
        <end position="95"/>
    </location>
</feature>
<dbReference type="InterPro" id="IPR057947">
    <property type="entry name" value="TPR_XPO7/RBP17"/>
</dbReference>
<name>A0A8C1AFX0_CYPCA</name>
<evidence type="ECO:0000256" key="5">
    <source>
        <dbReference type="ARBA" id="ARBA00022490"/>
    </source>
</evidence>
<dbReference type="InterPro" id="IPR016024">
    <property type="entry name" value="ARM-type_fold"/>
</dbReference>
<dbReference type="Ensembl" id="ENSCCRT00000019113.2">
    <property type="protein sequence ID" value="ENSCCRP00000017546.2"/>
    <property type="gene ID" value="ENSCCRG00000009771.2"/>
</dbReference>
<comment type="similarity">
    <text evidence="3">Belongs to the exportin family.</text>
</comment>
<evidence type="ECO:0000256" key="3">
    <source>
        <dbReference type="ARBA" id="ARBA00009466"/>
    </source>
</evidence>
<sequence length="1007" mass="114768">QWNISSLAQLEILCKQLYETTDTTTRLQAEKALVEFTNSPDCLSKCQLLLESGSSSYSQLLAATCLSKLVSRTSNPLPLEQRIDIRNYVLNYLATRPKLAAFVTQALIQLYARITKLGWFDCQKEDYIFRNVIVDVTRFLQDSVEHCIIGVTILSQLTNEINQADSTHPLTKHRKIASSFRDSSLFDIFTLSCNLLKQASGKNLNLNDESQHGLLMQLLKLAHNCLNFDFIGTSTDESSDDLCTVQIPTSWRSAFLDSSTLQLFFDLYHSIPPSLSPLVLSCLVQIASVRRSLFNNAERAKFLSHLVDGVKRILENPQSLSDPNNYHEFCRLLARLKSNYQLGELVKVENYPEVIRLIANFTVTSLQHWEFAPNSVHYLLSLWQRLAASVPYVKATEPHMLETYTPEVTKAYITSRLESVHIILRDGLEDPLDDAGLVQQQLDQLSTIGRCEYEKTCALLVQLFDQSAQSYQELLQSTNSSTMDIAVQEGRLTWLVYIIGAVIGGRVSFASTDEQDAMDGELVCRVLQLMNLTDSRLAQAGNEKLELAMLSFFEQFRKIYIGDQVQKSSKLYRRLSEVLGLNDETMVLSVFIGKIITNLKYWGQCEPITSKTLHSVRKLVKLSAVQFMLNNHTSEHFSFLGVNNQANLSDMRCRTTFYTALGRLLMVDLGEDEDQFEQFMLPLTAAFEAIAQMFSTNTFNEQEAKRTLVGLVRDLRGIAFAFNAKTSFMMLFDWIYPSYMPILQRAIELWYHVPACTTPVLKLMAELVHNRSQRLQFDVSSPNGILLFRETSKMITTYGTNTPIITHQSYYSLLEVLTQDHMNFIASLEPHVVMYILSSISEGLTALDTMVCTGCCSSLDHIVTYLFKQLSRSTKKRAAPMAQESDRFLHIMQQHPEMIQQMLSTVLNIIIFEDCRNQWSMSRPLLGLILLNEKYFADLRNSIVNSQPPEKQQAMHLCFENLMEGIERNLLTKNRDRFTQNLSVFRREVNDSMKNSTYGVNSNDMMS</sequence>
<dbReference type="FunFam" id="1.25.10.10:FF:000042">
    <property type="entry name" value="exportin-7 isoform X1"/>
    <property type="match status" value="1"/>
</dbReference>
<dbReference type="GO" id="GO:0005643">
    <property type="term" value="C:nuclear pore"/>
    <property type="evidence" value="ECO:0007669"/>
    <property type="project" value="TreeGrafter"/>
</dbReference>
<keyword evidence="6" id="KW-0653">Protein transport</keyword>
<dbReference type="Pfam" id="PF25795">
    <property type="entry name" value="TPR_XPO7"/>
    <property type="match status" value="1"/>
</dbReference>
<dbReference type="InterPro" id="IPR044189">
    <property type="entry name" value="XPO4/7-like"/>
</dbReference>
<evidence type="ECO:0000256" key="2">
    <source>
        <dbReference type="ARBA" id="ARBA00004496"/>
    </source>
</evidence>
<evidence type="ECO:0000313" key="9">
    <source>
        <dbReference type="Ensembl" id="ENSCCRP00000017546.2"/>
    </source>
</evidence>
<keyword evidence="5" id="KW-0963">Cytoplasm</keyword>
<evidence type="ECO:0000256" key="6">
    <source>
        <dbReference type="ARBA" id="ARBA00022927"/>
    </source>
</evidence>